<keyword evidence="2" id="KW-1133">Transmembrane helix</keyword>
<name>A0A060R790_9BACT</name>
<keyword evidence="2" id="KW-0472">Membrane</keyword>
<comment type="similarity">
    <text evidence="1">Belongs to the polysaccharide synthase family.</text>
</comment>
<dbReference type="SUPFAM" id="SSF51735">
    <property type="entry name" value="NAD(P)-binding Rossmann-fold domains"/>
    <property type="match status" value="1"/>
</dbReference>
<dbReference type="InterPro" id="IPR003869">
    <property type="entry name" value="Polysac_CapD-like"/>
</dbReference>
<dbReference type="AlphaFoldDB" id="A0A060R790"/>
<dbReference type="HOGENOM" id="CLU_013560_5_2_10"/>
<evidence type="ECO:0000259" key="3">
    <source>
        <dbReference type="Pfam" id="PF02719"/>
    </source>
</evidence>
<evidence type="ECO:0000313" key="4">
    <source>
        <dbReference type="EMBL" id="CDN31007.1"/>
    </source>
</evidence>
<dbReference type="GO" id="GO:0016829">
    <property type="term" value="F:lyase activity"/>
    <property type="evidence" value="ECO:0007669"/>
    <property type="project" value="UniProtKB-KW"/>
</dbReference>
<dbReference type="InterPro" id="IPR036291">
    <property type="entry name" value="NAD(P)-bd_dom_sf"/>
</dbReference>
<keyword evidence="5" id="KW-1185">Reference proteome</keyword>
<gene>
    <name evidence="4" type="ORF">BN938_0907</name>
</gene>
<dbReference type="PANTHER" id="PTHR43318:SF1">
    <property type="entry name" value="POLYSACCHARIDE BIOSYNTHESIS PROTEIN EPSC-RELATED"/>
    <property type="match status" value="1"/>
</dbReference>
<evidence type="ECO:0000256" key="2">
    <source>
        <dbReference type="SAM" id="Phobius"/>
    </source>
</evidence>
<dbReference type="EMBL" id="HG934468">
    <property type="protein sequence ID" value="CDN31007.1"/>
    <property type="molecule type" value="Genomic_DNA"/>
</dbReference>
<protein>
    <submittedName>
        <fullName evidence="4">UDP-N-acetylglucosamine 4,6-dehydratase</fullName>
        <ecNumber evidence="4">4.2.1.-</ecNumber>
    </submittedName>
</protein>
<keyword evidence="4" id="KW-0456">Lyase</keyword>
<sequence length="534" mass="60299">MLYTMMLAFNIISINLITYFVILDIFCTSFLVIGYRAFTITIYYSLINNLHKRNRALIFSTQGQGPLLGVQLSRNINPSYRFEGFITTNKHKDGALISGKRVYYFDENNYKKLNAIIEKNNIDSIIFTSAKRFEDEKERLVEYCLDNNIKMFLYGGMQTLTDGKLEQPTIHPVQIEDLLERDEITIEIDKISAQLSDKVILVTGAAGSIGREIVLQLAKFDVRQIVLLDNAETPLHNIQLELEKLHPKVTAHFCLGDVRSKERMRYVFERFQPQIVFHAAAYKHVPMVESNPCEGVLVNVFGTLNVANQAIDHNVEKFVMVSTDKAVNPTNVMGATKRIAEMCVQKLNGTCTTKFITTRFGNVLGSNGSVIPLFKEQIAAGGPLTVTHPEIVRYFMTIPEACRLVLQAGAMGKGGEIFVFDMGEQVRIADLARKMIRLSGLEPERDIKIVYTGLRPGEKLYEELLSDKETTSATSHYKIRITPSVTNDDKDFDKLIQQMIEAAENIQINETVKTMKTLAPEFKSNNSAFAAFDK</sequence>
<dbReference type="eggNOG" id="COG1086">
    <property type="taxonomic scope" value="Bacteria"/>
</dbReference>
<reference evidence="4 5" key="1">
    <citation type="journal article" date="2015" name="Genome Announc.">
        <title>Complete Genome Sequence of the Novel Leech Symbiont Mucinivorans hirudinis M3T.</title>
        <authorList>
            <person name="Nelson M.C."/>
            <person name="Bomar L."/>
            <person name="Graf J."/>
        </authorList>
    </citation>
    <scope>NUCLEOTIDE SEQUENCE [LARGE SCALE GENOMIC DNA]</scope>
    <source>
        <strain evidence="5">M3</strain>
    </source>
</reference>
<feature type="domain" description="Polysaccharide biosynthesis protein CapD-like" evidence="3">
    <location>
        <begin position="200"/>
        <end position="481"/>
    </location>
</feature>
<proteinExistence type="inferred from homology"/>
<dbReference type="Pfam" id="PF02719">
    <property type="entry name" value="Polysacc_synt_2"/>
    <property type="match status" value="1"/>
</dbReference>
<keyword evidence="2" id="KW-0812">Transmembrane</keyword>
<dbReference type="STRING" id="1433126.BN938_0907"/>
<accession>A0A060R790</accession>
<evidence type="ECO:0000313" key="5">
    <source>
        <dbReference type="Proteomes" id="UP000027616"/>
    </source>
</evidence>
<dbReference type="KEGG" id="rbc:BN938_0907"/>
<dbReference type="PANTHER" id="PTHR43318">
    <property type="entry name" value="UDP-N-ACETYLGLUCOSAMINE 4,6-DEHYDRATASE"/>
    <property type="match status" value="1"/>
</dbReference>
<organism evidence="4 5">
    <name type="scientific">Mucinivorans hirudinis</name>
    <dbReference type="NCBI Taxonomy" id="1433126"/>
    <lineage>
        <taxon>Bacteria</taxon>
        <taxon>Pseudomonadati</taxon>
        <taxon>Bacteroidota</taxon>
        <taxon>Bacteroidia</taxon>
        <taxon>Bacteroidales</taxon>
        <taxon>Rikenellaceae</taxon>
        <taxon>Mucinivorans</taxon>
    </lineage>
</organism>
<dbReference type="PATRIC" id="fig|1433126.3.peg.906"/>
<dbReference type="CDD" id="cd05237">
    <property type="entry name" value="UDP_invert_4-6DH_SDR_e"/>
    <property type="match status" value="1"/>
</dbReference>
<dbReference type="EC" id="4.2.1.-" evidence="4"/>
<feature type="transmembrane region" description="Helical" evidence="2">
    <location>
        <begin position="7"/>
        <end position="35"/>
    </location>
</feature>
<dbReference type="Proteomes" id="UP000027616">
    <property type="component" value="Chromosome I"/>
</dbReference>
<dbReference type="InterPro" id="IPR051203">
    <property type="entry name" value="Polysaccharide_Synthase-Rel"/>
</dbReference>
<evidence type="ECO:0000256" key="1">
    <source>
        <dbReference type="ARBA" id="ARBA00007430"/>
    </source>
</evidence>
<dbReference type="Gene3D" id="3.40.50.720">
    <property type="entry name" value="NAD(P)-binding Rossmann-like Domain"/>
    <property type="match status" value="2"/>
</dbReference>